<dbReference type="Proteomes" id="UP000223709">
    <property type="component" value="Chromosome"/>
</dbReference>
<dbReference type="RefSeq" id="WP_098924486.1">
    <property type="nucleotide sequence ID" value="NZ_CP023819.1"/>
</dbReference>
<comment type="subcellular location">
    <subcellularLocation>
        <location evidence="1">Cell membrane</location>
        <topology evidence="1">Multi-pass membrane protein</topology>
    </subcellularLocation>
</comment>
<evidence type="ECO:0000256" key="6">
    <source>
        <dbReference type="ARBA" id="ARBA00023136"/>
    </source>
</evidence>
<protein>
    <submittedName>
        <fullName evidence="8">MATE family efflux transporter</fullName>
    </submittedName>
</protein>
<dbReference type="InterPro" id="IPR002528">
    <property type="entry name" value="MATE_fam"/>
</dbReference>
<dbReference type="PANTHER" id="PTHR43549">
    <property type="entry name" value="MULTIDRUG RESISTANCE PROTEIN YPNP-RELATED"/>
    <property type="match status" value="1"/>
</dbReference>
<evidence type="ECO:0000313" key="9">
    <source>
        <dbReference type="Proteomes" id="UP000223709"/>
    </source>
</evidence>
<dbReference type="AlphaFoldDB" id="A0A291TC28"/>
<feature type="transmembrane region" description="Helical" evidence="7">
    <location>
        <begin position="200"/>
        <end position="222"/>
    </location>
</feature>
<feature type="transmembrane region" description="Helical" evidence="7">
    <location>
        <begin position="104"/>
        <end position="127"/>
    </location>
</feature>
<organism evidence="8 9">
    <name type="scientific">Faecalibacterium prausnitzii</name>
    <dbReference type="NCBI Taxonomy" id="853"/>
    <lineage>
        <taxon>Bacteria</taxon>
        <taxon>Bacillati</taxon>
        <taxon>Bacillota</taxon>
        <taxon>Clostridia</taxon>
        <taxon>Eubacteriales</taxon>
        <taxon>Oscillospiraceae</taxon>
        <taxon>Faecalibacterium</taxon>
    </lineage>
</organism>
<feature type="transmembrane region" description="Helical" evidence="7">
    <location>
        <begin position="147"/>
        <end position="168"/>
    </location>
</feature>
<dbReference type="GO" id="GO:0042910">
    <property type="term" value="F:xenobiotic transmembrane transporter activity"/>
    <property type="evidence" value="ECO:0007669"/>
    <property type="project" value="InterPro"/>
</dbReference>
<keyword evidence="4 7" id="KW-0812">Transmembrane</keyword>
<proteinExistence type="predicted"/>
<dbReference type="PIRSF" id="PIRSF006603">
    <property type="entry name" value="DinF"/>
    <property type="match status" value="1"/>
</dbReference>
<feature type="transmembrane region" description="Helical" evidence="7">
    <location>
        <begin position="68"/>
        <end position="92"/>
    </location>
</feature>
<feature type="transmembrane region" description="Helical" evidence="7">
    <location>
        <begin position="324"/>
        <end position="345"/>
    </location>
</feature>
<dbReference type="GO" id="GO:0015297">
    <property type="term" value="F:antiporter activity"/>
    <property type="evidence" value="ECO:0007669"/>
    <property type="project" value="InterPro"/>
</dbReference>
<dbReference type="EMBL" id="CP023819">
    <property type="protein sequence ID" value="ATL90702.1"/>
    <property type="molecule type" value="Genomic_DNA"/>
</dbReference>
<evidence type="ECO:0000313" key="8">
    <source>
        <dbReference type="EMBL" id="ATL90702.1"/>
    </source>
</evidence>
<evidence type="ECO:0000256" key="1">
    <source>
        <dbReference type="ARBA" id="ARBA00004651"/>
    </source>
</evidence>
<gene>
    <name evidence="8" type="ORF">CRH10_10535</name>
</gene>
<feature type="transmembrane region" description="Helical" evidence="7">
    <location>
        <begin position="357"/>
        <end position="376"/>
    </location>
</feature>
<dbReference type="NCBIfam" id="TIGR00797">
    <property type="entry name" value="matE"/>
    <property type="match status" value="1"/>
</dbReference>
<feature type="transmembrane region" description="Helical" evidence="7">
    <location>
        <begin position="175"/>
        <end position="194"/>
    </location>
</feature>
<evidence type="ECO:0000256" key="4">
    <source>
        <dbReference type="ARBA" id="ARBA00022692"/>
    </source>
</evidence>
<dbReference type="PANTHER" id="PTHR43549:SF3">
    <property type="entry name" value="MULTIDRUG RESISTANCE PROTEIN YPNP-RELATED"/>
    <property type="match status" value="1"/>
</dbReference>
<keyword evidence="5 7" id="KW-1133">Transmembrane helix</keyword>
<dbReference type="Pfam" id="PF01554">
    <property type="entry name" value="MatE"/>
    <property type="match status" value="2"/>
</dbReference>
<accession>A0A291TC28</accession>
<keyword evidence="3" id="KW-1003">Cell membrane</keyword>
<dbReference type="InterPro" id="IPR048279">
    <property type="entry name" value="MdtK-like"/>
</dbReference>
<feature type="transmembrane region" description="Helical" evidence="7">
    <location>
        <begin position="20"/>
        <end position="37"/>
    </location>
</feature>
<keyword evidence="6 7" id="KW-0472">Membrane</keyword>
<name>A0A291TC28_9FIRM</name>
<feature type="transmembrane region" description="Helical" evidence="7">
    <location>
        <begin position="291"/>
        <end position="312"/>
    </location>
</feature>
<keyword evidence="2" id="KW-0813">Transport</keyword>
<evidence type="ECO:0000256" key="5">
    <source>
        <dbReference type="ARBA" id="ARBA00022989"/>
    </source>
</evidence>
<evidence type="ECO:0000256" key="3">
    <source>
        <dbReference type="ARBA" id="ARBA00022475"/>
    </source>
</evidence>
<reference evidence="8 9" key="1">
    <citation type="submission" date="2017-10" db="EMBL/GenBank/DDBJ databases">
        <title>Complete Genome Sequence of Faecalibacterium prausnitzii isolated from the gut of healthy adult Indian.</title>
        <authorList>
            <person name="Bag S."/>
            <person name="Ghosh T.S."/>
            <person name="Das B."/>
        </authorList>
    </citation>
    <scope>NUCLEOTIDE SEQUENCE [LARGE SCALE GENOMIC DNA]</scope>
    <source>
        <strain evidence="8 9">Indica</strain>
    </source>
</reference>
<evidence type="ECO:0000256" key="2">
    <source>
        <dbReference type="ARBA" id="ARBA00022448"/>
    </source>
</evidence>
<dbReference type="CDD" id="cd13138">
    <property type="entry name" value="MATE_yoeA_like"/>
    <property type="match status" value="1"/>
</dbReference>
<dbReference type="InterPro" id="IPR052031">
    <property type="entry name" value="Membrane_Transporter-Flippase"/>
</dbReference>
<feature type="transmembrane region" description="Helical" evidence="7">
    <location>
        <begin position="425"/>
        <end position="444"/>
    </location>
</feature>
<sequence>MAQTILEEKKKSRLMTEGSIWKSILLFSVPLILGNMLQQLYNTADSIIVGNFVGSNALAAVGSSGSPIFLLIGFSQGIAVGAGVVVSQFLGAKDREGAHTAVHTSLALSAILGAILTVCGIAVSRALLTAMNTPAEVLEDAVIYMRLYFGGVLFSVVYNMAAGILNAAGNSKRSLLYLGVASITNIVLDLVLIAGCKMGVAGAAIATDISQLVSCVLSLRFLMRVEDDYRVTAKEVRVHKKMAVRIIKVGLPTGIQNMVISLSNVLVQVSVNGYGAAAMAGFAAYMKVDGFNILPVLSFGMAATTFVGQNFGAGKIDRVKKGTFVTLGMCIVYTILTGILLLAFQDPIMHLFTGDETVIAYGKICMLYFCPFYWMLGILQGLAGTVRGTGKSVPPMVVLLISLCLFRIVWIQFALPLFAGIEGVLLVYPVSWAVGAVLMVLYAWKGKWMQLPEAIS</sequence>
<dbReference type="GO" id="GO:0005886">
    <property type="term" value="C:plasma membrane"/>
    <property type="evidence" value="ECO:0007669"/>
    <property type="project" value="UniProtKB-SubCell"/>
</dbReference>
<evidence type="ECO:0000256" key="7">
    <source>
        <dbReference type="SAM" id="Phobius"/>
    </source>
</evidence>
<feature type="transmembrane region" description="Helical" evidence="7">
    <location>
        <begin position="397"/>
        <end position="419"/>
    </location>
</feature>